<dbReference type="PANTHER" id="PTHR46018:SF2">
    <property type="entry name" value="ZINC PHOSPHODIESTERASE ELAC PROTEIN 1"/>
    <property type="match status" value="1"/>
</dbReference>
<dbReference type="InterPro" id="IPR036866">
    <property type="entry name" value="RibonucZ/Hydroxyglut_hydro"/>
</dbReference>
<comment type="caution">
    <text evidence="3">The sequence shown here is derived from an EMBL/GenBank/DDBJ whole genome shotgun (WGS) entry which is preliminary data.</text>
</comment>
<keyword evidence="4" id="KW-1185">Reference proteome</keyword>
<feature type="domain" description="Metallo-beta-lactamase" evidence="2">
    <location>
        <begin position="18"/>
        <end position="245"/>
    </location>
</feature>
<dbReference type="Proteomes" id="UP000468591">
    <property type="component" value="Unassembled WGS sequence"/>
</dbReference>
<evidence type="ECO:0000259" key="2">
    <source>
        <dbReference type="SMART" id="SM00849"/>
    </source>
</evidence>
<proteinExistence type="predicted"/>
<dbReference type="RefSeq" id="WP_164355536.1">
    <property type="nucleotide sequence ID" value="NZ_JAABNT010000018.1"/>
</dbReference>
<protein>
    <submittedName>
        <fullName evidence="3">MBL fold metallo-hydrolase</fullName>
    </submittedName>
</protein>
<name>A0A6P0CJJ0_9RHOB</name>
<dbReference type="PANTHER" id="PTHR46018">
    <property type="entry name" value="ZINC PHOSPHODIESTERASE ELAC PROTEIN 1"/>
    <property type="match status" value="1"/>
</dbReference>
<dbReference type="GO" id="GO:0042781">
    <property type="term" value="F:3'-tRNA processing endoribonuclease activity"/>
    <property type="evidence" value="ECO:0007669"/>
    <property type="project" value="TreeGrafter"/>
</dbReference>
<dbReference type="AlphaFoldDB" id="A0A6P0CJJ0"/>
<dbReference type="SUPFAM" id="SSF56281">
    <property type="entry name" value="Metallo-hydrolase/oxidoreductase"/>
    <property type="match status" value="1"/>
</dbReference>
<evidence type="ECO:0000313" key="4">
    <source>
        <dbReference type="Proteomes" id="UP000468591"/>
    </source>
</evidence>
<dbReference type="Pfam" id="PF12706">
    <property type="entry name" value="Lactamase_B_2"/>
    <property type="match status" value="1"/>
</dbReference>
<dbReference type="CDD" id="cd07719">
    <property type="entry name" value="arylsulfatase_AtsA-like_MBL-fold"/>
    <property type="match status" value="1"/>
</dbReference>
<dbReference type="SMART" id="SM00849">
    <property type="entry name" value="Lactamase_B"/>
    <property type="match status" value="1"/>
</dbReference>
<dbReference type="InterPro" id="IPR001279">
    <property type="entry name" value="Metallo-B-lactamas"/>
</dbReference>
<organism evidence="3 4">
    <name type="scientific">Sulfitobacter sediminilitoris</name>
    <dbReference type="NCBI Taxonomy" id="2698830"/>
    <lineage>
        <taxon>Bacteria</taxon>
        <taxon>Pseudomonadati</taxon>
        <taxon>Pseudomonadota</taxon>
        <taxon>Alphaproteobacteria</taxon>
        <taxon>Rhodobacterales</taxon>
        <taxon>Roseobacteraceae</taxon>
        <taxon>Sulfitobacter</taxon>
    </lineage>
</organism>
<dbReference type="EMBL" id="JAABNT010000018">
    <property type="protein sequence ID" value="NEK24614.1"/>
    <property type="molecule type" value="Genomic_DNA"/>
</dbReference>
<dbReference type="Gene3D" id="3.60.15.10">
    <property type="entry name" value="Ribonuclease Z/Hydroxyacylglutathione hydrolase-like"/>
    <property type="match status" value="1"/>
</dbReference>
<keyword evidence="1 3" id="KW-0378">Hydrolase</keyword>
<gene>
    <name evidence="3" type="ORF">GV827_19730</name>
</gene>
<reference evidence="3 4" key="1">
    <citation type="submission" date="2020-01" db="EMBL/GenBank/DDBJ databases">
        <title>Sulfitobacter sediminilitoris sp. nov., isolated from a tidal flat.</title>
        <authorList>
            <person name="Park S."/>
            <person name="Yoon J.-H."/>
        </authorList>
    </citation>
    <scope>NUCLEOTIDE SEQUENCE [LARGE SCALE GENOMIC DNA]</scope>
    <source>
        <strain evidence="3 4">JBTF-M27</strain>
    </source>
</reference>
<sequence length="282" mass="31108">MKLTILGSGSPEAYARRASSGYLVEIGRDRILFDCGGGVFDNLLRSGRLPSDITHIIFSHLHSDHMMDYARLVHAAWDEGGAPIQVYGPAPIKAITDGYFGPEGVLSHDLRARTELPQSQEVWLARGGTLPRPWPEPVVREITPGQMMKGDGWQIQSCQAPHAQPFLECMAFSLTTADKKFVYSGDAGLCPAVETICQNADFLLHWCYRLDGEDVNPKMAATTPTPSEIGAMAKRVGARALMLTHFRKHMDEPKRFDRAIQAASDTFGRSVTIAEDLQLIQI</sequence>
<evidence type="ECO:0000313" key="3">
    <source>
        <dbReference type="EMBL" id="NEK24614.1"/>
    </source>
</evidence>
<accession>A0A6P0CJJ0</accession>
<evidence type="ECO:0000256" key="1">
    <source>
        <dbReference type="ARBA" id="ARBA00022801"/>
    </source>
</evidence>
<dbReference type="InterPro" id="IPR044094">
    <property type="entry name" value="AtsA-like_MBL-fold"/>
</dbReference>